<evidence type="ECO:0000256" key="2">
    <source>
        <dbReference type="ARBA" id="ARBA00022692"/>
    </source>
</evidence>
<dbReference type="RefSeq" id="WP_139755413.1">
    <property type="nucleotide sequence ID" value="NZ_CP039852.1"/>
</dbReference>
<evidence type="ECO:0000256" key="3">
    <source>
        <dbReference type="ARBA" id="ARBA00022989"/>
    </source>
</evidence>
<organism evidence="7 8">
    <name type="scientific">Salinimonas iocasae</name>
    <dbReference type="NCBI Taxonomy" id="2572577"/>
    <lineage>
        <taxon>Bacteria</taxon>
        <taxon>Pseudomonadati</taxon>
        <taxon>Pseudomonadota</taxon>
        <taxon>Gammaproteobacteria</taxon>
        <taxon>Alteromonadales</taxon>
        <taxon>Alteromonadaceae</taxon>
        <taxon>Alteromonas/Salinimonas group</taxon>
        <taxon>Salinimonas</taxon>
    </lineage>
</organism>
<feature type="domain" description="ABC transmembrane type-1" evidence="6">
    <location>
        <begin position="27"/>
        <end position="307"/>
    </location>
</feature>
<dbReference type="KEGG" id="salk:FBQ74_03885"/>
<dbReference type="PANTHER" id="PTHR43394">
    <property type="entry name" value="ATP-DEPENDENT PERMEASE MDL1, MITOCHONDRIAL"/>
    <property type="match status" value="1"/>
</dbReference>
<evidence type="ECO:0000259" key="6">
    <source>
        <dbReference type="PROSITE" id="PS50929"/>
    </source>
</evidence>
<evidence type="ECO:0000256" key="4">
    <source>
        <dbReference type="ARBA" id="ARBA00023136"/>
    </source>
</evidence>
<dbReference type="GO" id="GO:0005524">
    <property type="term" value="F:ATP binding"/>
    <property type="evidence" value="ECO:0007669"/>
    <property type="project" value="UniProtKB-KW"/>
</dbReference>
<dbReference type="PANTHER" id="PTHR43394:SF4">
    <property type="entry name" value="TOXIN SECRETION ABC TRANSPORTER ATP-BINDING PROTEIN"/>
    <property type="match status" value="1"/>
</dbReference>
<feature type="transmembrane region" description="Helical" evidence="5">
    <location>
        <begin position="139"/>
        <end position="157"/>
    </location>
</feature>
<evidence type="ECO:0000313" key="7">
    <source>
        <dbReference type="EMBL" id="QCZ92664.1"/>
    </source>
</evidence>
<dbReference type="EMBL" id="CP039852">
    <property type="protein sequence ID" value="QCZ92664.1"/>
    <property type="molecule type" value="Genomic_DNA"/>
</dbReference>
<accession>A0A5B7YAJ5</accession>
<reference evidence="7 8" key="1">
    <citation type="submission" date="2019-04" db="EMBL/GenBank/DDBJ databases">
        <title>Salinimonas iocasae sp. nov., a halophilic bacterium isolated from the outer tube casing of tubeworms in Okinawa Trough.</title>
        <authorList>
            <person name="Zhang H."/>
            <person name="Wang H."/>
            <person name="Li C."/>
        </authorList>
    </citation>
    <scope>NUCLEOTIDE SEQUENCE [LARGE SCALE GENOMIC DNA]</scope>
    <source>
        <strain evidence="7 8">KX18D6</strain>
    </source>
</reference>
<name>A0A5B7YAJ5_9ALTE</name>
<feature type="transmembrane region" description="Helical" evidence="5">
    <location>
        <begin position="58"/>
        <end position="82"/>
    </location>
</feature>
<dbReference type="OrthoDB" id="311344at2"/>
<keyword evidence="8" id="KW-1185">Reference proteome</keyword>
<feature type="transmembrane region" description="Helical" evidence="5">
    <location>
        <begin position="249"/>
        <end position="272"/>
    </location>
</feature>
<feature type="transmembrane region" description="Helical" evidence="5">
    <location>
        <begin position="278"/>
        <end position="300"/>
    </location>
</feature>
<keyword evidence="4 5" id="KW-0472">Membrane</keyword>
<dbReference type="InterPro" id="IPR011527">
    <property type="entry name" value="ABC1_TM_dom"/>
</dbReference>
<evidence type="ECO:0000313" key="8">
    <source>
        <dbReference type="Proteomes" id="UP000304912"/>
    </source>
</evidence>
<feature type="transmembrane region" description="Helical" evidence="5">
    <location>
        <begin position="163"/>
        <end position="182"/>
    </location>
</feature>
<dbReference type="InterPro" id="IPR027417">
    <property type="entry name" value="P-loop_NTPase"/>
</dbReference>
<proteinExistence type="predicted"/>
<dbReference type="Gene3D" id="3.40.50.300">
    <property type="entry name" value="P-loop containing nucleotide triphosphate hydrolases"/>
    <property type="match status" value="1"/>
</dbReference>
<dbReference type="AlphaFoldDB" id="A0A5B7YAJ5"/>
<dbReference type="SUPFAM" id="SSF52540">
    <property type="entry name" value="P-loop containing nucleoside triphosphate hydrolases"/>
    <property type="match status" value="1"/>
</dbReference>
<feature type="transmembrane region" description="Helical" evidence="5">
    <location>
        <begin position="24"/>
        <end position="46"/>
    </location>
</feature>
<dbReference type="Gene3D" id="1.20.1560.10">
    <property type="entry name" value="ABC transporter type 1, transmembrane domain"/>
    <property type="match status" value="1"/>
</dbReference>
<dbReference type="GO" id="GO:0015421">
    <property type="term" value="F:ABC-type oligopeptide transporter activity"/>
    <property type="evidence" value="ECO:0007669"/>
    <property type="project" value="TreeGrafter"/>
</dbReference>
<dbReference type="GO" id="GO:0005886">
    <property type="term" value="C:plasma membrane"/>
    <property type="evidence" value="ECO:0007669"/>
    <property type="project" value="UniProtKB-SubCell"/>
</dbReference>
<sequence>MAKHIALKSVRKKLFSLLKPDRQFFTAAIVYGIAIGLLTLAVPLAVQTLINSVVNTASVQAVVTLGVVLFVILLISGIFSALRMRVMEFYERKVYSRLTSQLSLKTIFAPHRFFEGRRNVAITQRYFDIMTLQKNIPSLMIDGFALVLQMLVGFTLVSFYHPAFFAFNIFILLIMLAIWKLWGKGAKRSAVQLSQAKYDSAKWLNDIASAHEFFKSSRHLDYAANNTQKHIESYLSAHRQHFRFTFTQAVMFLLLYAAASALLLGIGGYLVVKGQLSLGQLVAAELIMSAVFIGISRFSIYLKLYYELYGAAEKLCGALEMPQEDTDQTQQAVPASSALRFDQIGLEHNHTAYSLSWSIPPGQKCYVMTTHGWMQKQLLSFVKRHERPSRGVIFLGEKAMQDYDIFELRQSITTLDRALMVECTVKEFFRMAAPDAGSGDIYSALRQTGLYDTIEGLPQGLDTTLSVMGSPLQPIELLLLKLAATLVSQPRIVLINQHFDAIPAATKTRLLEVIEGLDATVLYFTNAPDSRYFDRTVTLEEIADRVPATRDGHHNAS</sequence>
<dbReference type="InterPro" id="IPR039421">
    <property type="entry name" value="Type_1_exporter"/>
</dbReference>
<keyword evidence="3 5" id="KW-1133">Transmembrane helix</keyword>
<dbReference type="Proteomes" id="UP000304912">
    <property type="component" value="Chromosome"/>
</dbReference>
<gene>
    <name evidence="7" type="ORF">FBQ74_03885</name>
</gene>
<evidence type="ECO:0000256" key="5">
    <source>
        <dbReference type="SAM" id="Phobius"/>
    </source>
</evidence>
<keyword evidence="7" id="KW-0067">ATP-binding</keyword>
<dbReference type="SUPFAM" id="SSF90123">
    <property type="entry name" value="ABC transporter transmembrane region"/>
    <property type="match status" value="1"/>
</dbReference>
<comment type="subcellular location">
    <subcellularLocation>
        <location evidence="1">Cell membrane</location>
        <topology evidence="1">Multi-pass membrane protein</topology>
    </subcellularLocation>
</comment>
<dbReference type="InterPro" id="IPR036640">
    <property type="entry name" value="ABC1_TM_sf"/>
</dbReference>
<evidence type="ECO:0000256" key="1">
    <source>
        <dbReference type="ARBA" id="ARBA00004651"/>
    </source>
</evidence>
<dbReference type="PROSITE" id="PS50929">
    <property type="entry name" value="ABC_TM1F"/>
    <property type="match status" value="1"/>
</dbReference>
<dbReference type="Pfam" id="PF00664">
    <property type="entry name" value="ABC_membrane"/>
    <property type="match status" value="1"/>
</dbReference>
<protein>
    <submittedName>
        <fullName evidence="7">ABC transporter ATP-binding protein</fullName>
    </submittedName>
</protein>
<keyword evidence="7" id="KW-0547">Nucleotide-binding</keyword>
<keyword evidence="2 5" id="KW-0812">Transmembrane</keyword>